<organism evidence="1 2">
    <name type="scientific">Clostridium cochlearium</name>
    <dbReference type="NCBI Taxonomy" id="1494"/>
    <lineage>
        <taxon>Bacteria</taxon>
        <taxon>Bacillati</taxon>
        <taxon>Bacillota</taxon>
        <taxon>Clostridia</taxon>
        <taxon>Eubacteriales</taxon>
        <taxon>Clostridiaceae</taxon>
        <taxon>Clostridium</taxon>
    </lineage>
</organism>
<dbReference type="Proteomes" id="UP000250223">
    <property type="component" value="Unassembled WGS sequence"/>
</dbReference>
<dbReference type="AlphaFoldDB" id="A0A2X2VT43"/>
<sequence>MNNEQLKKEILDYLKSDEFDHVKNTNDSLGVLIKTIIDKFQISKYKLNKMRNEDEKFDFELKNQVAWSVMDKLLSTMPE</sequence>
<name>A0A2X2VT43_CLOCO</name>
<evidence type="ECO:0000313" key="2">
    <source>
        <dbReference type="Proteomes" id="UP000250223"/>
    </source>
</evidence>
<evidence type="ECO:0000313" key="1">
    <source>
        <dbReference type="EMBL" id="SQB34182.1"/>
    </source>
</evidence>
<accession>A0A2X2VT43</accession>
<dbReference type="EMBL" id="UAWC01000007">
    <property type="protein sequence ID" value="SQB34182.1"/>
    <property type="molecule type" value="Genomic_DNA"/>
</dbReference>
<dbReference type="RefSeq" id="WP_111921387.1">
    <property type="nucleotide sequence ID" value="NZ_CP173238.1"/>
</dbReference>
<protein>
    <submittedName>
        <fullName evidence="1">Uncharacterized protein</fullName>
    </submittedName>
</protein>
<proteinExistence type="predicted"/>
<gene>
    <name evidence="1" type="ORF">NCTC13028_01076</name>
</gene>
<reference evidence="1 2" key="1">
    <citation type="submission" date="2018-06" db="EMBL/GenBank/DDBJ databases">
        <authorList>
            <consortium name="Pathogen Informatics"/>
            <person name="Doyle S."/>
        </authorList>
    </citation>
    <scope>NUCLEOTIDE SEQUENCE [LARGE SCALE GENOMIC DNA]</scope>
    <source>
        <strain evidence="1 2">NCTC13028</strain>
    </source>
</reference>